<dbReference type="GeneID" id="55006762"/>
<dbReference type="RefSeq" id="YP_009815535.1">
    <property type="nucleotide sequence ID" value="NC_048095.1"/>
</dbReference>
<accession>A0A3G2KGP2</accession>
<reference evidence="2 3" key="1">
    <citation type="submission" date="2018-09" db="EMBL/GenBank/DDBJ databases">
        <authorList>
            <person name="Rimple P.A."/>
            <person name="Stoner T.H."/>
            <person name="Garlena R.A."/>
            <person name="Russell D.A."/>
            <person name="Pope W.H."/>
            <person name="Jacobs-Sera D."/>
            <person name="Hatfull G.F."/>
        </authorList>
    </citation>
    <scope>NUCLEOTIDE SEQUENCE [LARGE SCALE GENOMIC DNA]</scope>
</reference>
<feature type="region of interest" description="Disordered" evidence="1">
    <location>
        <begin position="102"/>
        <end position="123"/>
    </location>
</feature>
<organism evidence="2 3">
    <name type="scientific">Arthrobacter phage Judy</name>
    <dbReference type="NCBI Taxonomy" id="2419958"/>
    <lineage>
        <taxon>Viruses</taxon>
        <taxon>Duplodnaviria</taxon>
        <taxon>Heunggongvirae</taxon>
        <taxon>Uroviricota</taxon>
        <taxon>Caudoviricetes</taxon>
        <taxon>Bridgettevirus</taxon>
        <taxon>Bridgettevirus judy</taxon>
    </lineage>
</organism>
<evidence type="ECO:0000313" key="2">
    <source>
        <dbReference type="EMBL" id="AYN58127.1"/>
    </source>
</evidence>
<name>A0A3G2KGP2_9CAUD</name>
<gene>
    <name evidence="2" type="primary">57</name>
    <name evidence="2" type="ORF">PBI_JUDY_57</name>
</gene>
<dbReference type="KEGG" id="vg:55006762"/>
<evidence type="ECO:0000256" key="1">
    <source>
        <dbReference type="SAM" id="MobiDB-lite"/>
    </source>
</evidence>
<keyword evidence="3" id="KW-1185">Reference proteome</keyword>
<sequence length="145" mass="16063">MSTTVKKYPRAKVSRHATLDGWVIDLIIRENAKPKRVNATYASIPWARRAAQIKLGVKVDPMPGKEAAKPGTPIVRTQEPEQAPEPKLEVFERPKPVAVDAGTCDRCKRPMRPAASRAVDYPGTTLRQRKGLCQSCHQAATRPAR</sequence>
<feature type="region of interest" description="Disordered" evidence="1">
    <location>
        <begin position="61"/>
        <end position="86"/>
    </location>
</feature>
<protein>
    <submittedName>
        <fullName evidence="2">Uncharacterized protein</fullName>
    </submittedName>
</protein>
<dbReference type="Proteomes" id="UP000282065">
    <property type="component" value="Segment"/>
</dbReference>
<evidence type="ECO:0000313" key="3">
    <source>
        <dbReference type="Proteomes" id="UP000282065"/>
    </source>
</evidence>
<proteinExistence type="predicted"/>
<dbReference type="EMBL" id="MH834614">
    <property type="protein sequence ID" value="AYN58127.1"/>
    <property type="molecule type" value="Genomic_DNA"/>
</dbReference>